<evidence type="ECO:0000259" key="1">
    <source>
        <dbReference type="Pfam" id="PF22772"/>
    </source>
</evidence>
<dbReference type="RefSeq" id="WP_236087697.1">
    <property type="nucleotide sequence ID" value="NZ_JAKGSG010000011.1"/>
</dbReference>
<protein>
    <submittedName>
        <fullName evidence="2">Glycosyltransferase family 1 protein</fullName>
    </submittedName>
</protein>
<name>A0AA41U665_9MICO</name>
<reference evidence="2" key="1">
    <citation type="submission" date="2022-01" db="EMBL/GenBank/DDBJ databases">
        <title>Antribacter sp. nov., isolated from Guizhou of China.</title>
        <authorList>
            <person name="Chengliang C."/>
            <person name="Ya Z."/>
        </authorList>
    </citation>
    <scope>NUCLEOTIDE SEQUENCE</scope>
    <source>
        <strain evidence="2">KLBMP 9083</strain>
    </source>
</reference>
<dbReference type="Pfam" id="PF22772">
    <property type="entry name" value="WsaF_C"/>
    <property type="match status" value="1"/>
</dbReference>
<evidence type="ECO:0000313" key="3">
    <source>
        <dbReference type="Proteomes" id="UP001165405"/>
    </source>
</evidence>
<keyword evidence="3" id="KW-1185">Reference proteome</keyword>
<proteinExistence type="predicted"/>
<gene>
    <name evidence="2" type="ORF">L1785_03240</name>
</gene>
<dbReference type="Proteomes" id="UP001165405">
    <property type="component" value="Unassembled WGS sequence"/>
</dbReference>
<organism evidence="2 3">
    <name type="scientific">Antribacter soli</name>
    <dbReference type="NCBI Taxonomy" id="2910976"/>
    <lineage>
        <taxon>Bacteria</taxon>
        <taxon>Bacillati</taxon>
        <taxon>Actinomycetota</taxon>
        <taxon>Actinomycetes</taxon>
        <taxon>Micrococcales</taxon>
        <taxon>Promicromonosporaceae</taxon>
        <taxon>Antribacter</taxon>
    </lineage>
</organism>
<sequence>MPRLARFRKPPRLLAQLAVQRVANALDVGELDIPILFEDLADSHALGLRRAAELADGGAPVPAGRSADGGPPRVAWLAIPPAAGSGGHTTLFRMMRAAQEAGLRNTLLFYNRFHSPVEEYAEIVRAGWPWLDCDIAAAGPVVAGFDASVASSWPTAHVLAGRAAPGTRLLYFVQDYEPYFYPRGDIYEFAADTYRFGFRNIALGPMVQEALAGELDVPSDLVPFGGDTSEYRLEEPVRPRRGVVFYAKPGNDRRGFRLAVLALQRFHELHPDQPIHAYGDHVTGLGFPVVDHGRLTPERLAALYRTAAAGLSLSFTNISLVPEEMLACGTIPVLNDTGFARTVLDNPHVAWARPTPSALAAALSDAVGRHDPDVARAASRSVRARSWAETERAVVRILADELGCTVGDGRVVVS</sequence>
<dbReference type="Gene3D" id="3.40.50.2000">
    <property type="entry name" value="Glycogen Phosphorylase B"/>
    <property type="match status" value="1"/>
</dbReference>
<dbReference type="Gene3D" id="3.40.50.11090">
    <property type="match status" value="1"/>
</dbReference>
<feature type="domain" description="WsaF C-terminal" evidence="1">
    <location>
        <begin position="242"/>
        <end position="363"/>
    </location>
</feature>
<dbReference type="AlphaFoldDB" id="A0AA41U665"/>
<dbReference type="SUPFAM" id="SSF53756">
    <property type="entry name" value="UDP-Glycosyltransferase/glycogen phosphorylase"/>
    <property type="match status" value="1"/>
</dbReference>
<comment type="caution">
    <text evidence="2">The sequence shown here is derived from an EMBL/GenBank/DDBJ whole genome shotgun (WGS) entry which is preliminary data.</text>
</comment>
<evidence type="ECO:0000313" key="2">
    <source>
        <dbReference type="EMBL" id="MCF4119985.1"/>
    </source>
</evidence>
<dbReference type="EMBL" id="JAKGSG010000011">
    <property type="protein sequence ID" value="MCF4119985.1"/>
    <property type="molecule type" value="Genomic_DNA"/>
</dbReference>
<accession>A0AA41U665</accession>
<dbReference type="InterPro" id="IPR055050">
    <property type="entry name" value="WsaF_C"/>
</dbReference>